<keyword evidence="2" id="KW-1185">Reference proteome</keyword>
<reference evidence="1" key="2">
    <citation type="journal article" date="2022" name="New Phytol.">
        <title>Evolutionary transition to the ectomycorrhizal habit in the genomes of a hyperdiverse lineage of mushroom-forming fungi.</title>
        <authorList>
            <person name="Looney B."/>
            <person name="Miyauchi S."/>
            <person name="Morin E."/>
            <person name="Drula E."/>
            <person name="Courty P.E."/>
            <person name="Kohler A."/>
            <person name="Kuo A."/>
            <person name="LaButti K."/>
            <person name="Pangilinan J."/>
            <person name="Lipzen A."/>
            <person name="Riley R."/>
            <person name="Andreopoulos W."/>
            <person name="He G."/>
            <person name="Johnson J."/>
            <person name="Nolan M."/>
            <person name="Tritt A."/>
            <person name="Barry K.W."/>
            <person name="Grigoriev I.V."/>
            <person name="Nagy L.G."/>
            <person name="Hibbett D."/>
            <person name="Henrissat B."/>
            <person name="Matheny P.B."/>
            <person name="Labbe J."/>
            <person name="Martin F.M."/>
        </authorList>
    </citation>
    <scope>NUCLEOTIDE SEQUENCE</scope>
    <source>
        <strain evidence="1">FP105234-sp</strain>
    </source>
</reference>
<sequence>MPSPFPATSHTWLVLLTFLPAASLCLCAFDEKATLTCRVARKIDILDTTRTPILPVSPSSTHPPTLLTHPTHLHARAVPRLRNSTPTSQPYPATRTYGAPQDALAPRRHRDPHAKSSGQMRAQAMSTLF</sequence>
<comment type="caution">
    <text evidence="1">The sequence shown here is derived from an EMBL/GenBank/DDBJ whole genome shotgun (WGS) entry which is preliminary data.</text>
</comment>
<dbReference type="Proteomes" id="UP000814033">
    <property type="component" value="Unassembled WGS sequence"/>
</dbReference>
<evidence type="ECO:0000313" key="1">
    <source>
        <dbReference type="EMBL" id="KAI0042945.1"/>
    </source>
</evidence>
<name>A0ACB8RH75_9AGAM</name>
<accession>A0ACB8RH75</accession>
<evidence type="ECO:0000313" key="2">
    <source>
        <dbReference type="Proteomes" id="UP000814033"/>
    </source>
</evidence>
<protein>
    <submittedName>
        <fullName evidence="1">Uncharacterized protein</fullName>
    </submittedName>
</protein>
<proteinExistence type="predicted"/>
<organism evidence="1 2">
    <name type="scientific">Auriscalpium vulgare</name>
    <dbReference type="NCBI Taxonomy" id="40419"/>
    <lineage>
        <taxon>Eukaryota</taxon>
        <taxon>Fungi</taxon>
        <taxon>Dikarya</taxon>
        <taxon>Basidiomycota</taxon>
        <taxon>Agaricomycotina</taxon>
        <taxon>Agaricomycetes</taxon>
        <taxon>Russulales</taxon>
        <taxon>Auriscalpiaceae</taxon>
        <taxon>Auriscalpium</taxon>
    </lineage>
</organism>
<dbReference type="EMBL" id="MU276040">
    <property type="protein sequence ID" value="KAI0042945.1"/>
    <property type="molecule type" value="Genomic_DNA"/>
</dbReference>
<gene>
    <name evidence="1" type="ORF">FA95DRAFT_1609797</name>
</gene>
<reference evidence="1" key="1">
    <citation type="submission" date="2021-02" db="EMBL/GenBank/DDBJ databases">
        <authorList>
            <consortium name="DOE Joint Genome Institute"/>
            <person name="Ahrendt S."/>
            <person name="Looney B.P."/>
            <person name="Miyauchi S."/>
            <person name="Morin E."/>
            <person name="Drula E."/>
            <person name="Courty P.E."/>
            <person name="Chicoki N."/>
            <person name="Fauchery L."/>
            <person name="Kohler A."/>
            <person name="Kuo A."/>
            <person name="Labutti K."/>
            <person name="Pangilinan J."/>
            <person name="Lipzen A."/>
            <person name="Riley R."/>
            <person name="Andreopoulos W."/>
            <person name="He G."/>
            <person name="Johnson J."/>
            <person name="Barry K.W."/>
            <person name="Grigoriev I.V."/>
            <person name="Nagy L."/>
            <person name="Hibbett D."/>
            <person name="Henrissat B."/>
            <person name="Matheny P.B."/>
            <person name="Labbe J."/>
            <person name="Martin F."/>
        </authorList>
    </citation>
    <scope>NUCLEOTIDE SEQUENCE</scope>
    <source>
        <strain evidence="1">FP105234-sp</strain>
    </source>
</reference>